<dbReference type="AlphaFoldDB" id="A0A5N5TNB0"/>
<proteinExistence type="predicted"/>
<keyword evidence="2" id="KW-1185">Reference proteome</keyword>
<sequence length="130" mass="14305">MGDELVIAPLSFFYPDLFRITGPKLVTVQRPNGGDPEDPLDENFLRETTRMRGRETAETIDAVGIEASDAADEDIVVDENSIQTSSLSSTMNMTSGKTESSSAIMEKLMSIEQAILSSIEKCRKIVEILF</sequence>
<accession>A0A5N5TNB0</accession>
<gene>
    <name evidence="1" type="ORF">Anas_04472</name>
</gene>
<dbReference type="Proteomes" id="UP000326759">
    <property type="component" value="Unassembled WGS sequence"/>
</dbReference>
<organism evidence="1 2">
    <name type="scientific">Armadillidium nasatum</name>
    <dbReference type="NCBI Taxonomy" id="96803"/>
    <lineage>
        <taxon>Eukaryota</taxon>
        <taxon>Metazoa</taxon>
        <taxon>Ecdysozoa</taxon>
        <taxon>Arthropoda</taxon>
        <taxon>Crustacea</taxon>
        <taxon>Multicrustacea</taxon>
        <taxon>Malacostraca</taxon>
        <taxon>Eumalacostraca</taxon>
        <taxon>Peracarida</taxon>
        <taxon>Isopoda</taxon>
        <taxon>Oniscidea</taxon>
        <taxon>Crinocheta</taxon>
        <taxon>Armadillidiidae</taxon>
        <taxon>Armadillidium</taxon>
    </lineage>
</organism>
<reference evidence="1 2" key="1">
    <citation type="journal article" date="2019" name="PLoS Biol.">
        <title>Sex chromosomes control vertical transmission of feminizing Wolbachia symbionts in an isopod.</title>
        <authorList>
            <person name="Becking T."/>
            <person name="Chebbi M.A."/>
            <person name="Giraud I."/>
            <person name="Moumen B."/>
            <person name="Laverre T."/>
            <person name="Caubet Y."/>
            <person name="Peccoud J."/>
            <person name="Gilbert C."/>
            <person name="Cordaux R."/>
        </authorList>
    </citation>
    <scope>NUCLEOTIDE SEQUENCE [LARGE SCALE GENOMIC DNA]</scope>
    <source>
        <strain evidence="1">ANa2</strain>
        <tissue evidence="1">Whole body excluding digestive tract and cuticle</tissue>
    </source>
</reference>
<comment type="caution">
    <text evidence="1">The sequence shown here is derived from an EMBL/GenBank/DDBJ whole genome shotgun (WGS) entry which is preliminary data.</text>
</comment>
<dbReference type="OrthoDB" id="5572108at2759"/>
<evidence type="ECO:0000313" key="2">
    <source>
        <dbReference type="Proteomes" id="UP000326759"/>
    </source>
</evidence>
<evidence type="ECO:0000313" key="1">
    <source>
        <dbReference type="EMBL" id="KAB7507612.1"/>
    </source>
</evidence>
<protein>
    <submittedName>
        <fullName evidence="1">Uncharacterized protein</fullName>
    </submittedName>
</protein>
<name>A0A5N5TNB0_9CRUS</name>
<dbReference type="EMBL" id="SEYY01000284">
    <property type="protein sequence ID" value="KAB7507612.1"/>
    <property type="molecule type" value="Genomic_DNA"/>
</dbReference>